<dbReference type="EMBL" id="JAODUP010000050">
    <property type="protein sequence ID" value="KAK2165436.1"/>
    <property type="molecule type" value="Genomic_DNA"/>
</dbReference>
<sequence length="121" mass="13770">MVSPLIPIILCLLVFEVTADRRDYRTANVRLADVLSRNRKHYFDQDGRRPCDYLVYEGYRKCCLKYPDDSCSCNGIVAICAEAVAPHVQDTCRVMERAGALCCRRRPGEYCTCPENAPEIC</sequence>
<feature type="chain" id="PRO_5041922709" evidence="1">
    <location>
        <begin position="20"/>
        <end position="121"/>
    </location>
</feature>
<keyword evidence="3" id="KW-1185">Reference proteome</keyword>
<dbReference type="Proteomes" id="UP001208570">
    <property type="component" value="Unassembled WGS sequence"/>
</dbReference>
<feature type="signal peptide" evidence="1">
    <location>
        <begin position="1"/>
        <end position="19"/>
    </location>
</feature>
<gene>
    <name evidence="2" type="ORF">LSH36_50g03003</name>
</gene>
<keyword evidence="1" id="KW-0732">Signal</keyword>
<proteinExistence type="predicted"/>
<evidence type="ECO:0000256" key="1">
    <source>
        <dbReference type="SAM" id="SignalP"/>
    </source>
</evidence>
<accession>A0AAD9K5V7</accession>
<evidence type="ECO:0000313" key="3">
    <source>
        <dbReference type="Proteomes" id="UP001208570"/>
    </source>
</evidence>
<dbReference type="AlphaFoldDB" id="A0AAD9K5V7"/>
<comment type="caution">
    <text evidence="2">The sequence shown here is derived from an EMBL/GenBank/DDBJ whole genome shotgun (WGS) entry which is preliminary data.</text>
</comment>
<organism evidence="2 3">
    <name type="scientific">Paralvinella palmiformis</name>
    <dbReference type="NCBI Taxonomy" id="53620"/>
    <lineage>
        <taxon>Eukaryota</taxon>
        <taxon>Metazoa</taxon>
        <taxon>Spiralia</taxon>
        <taxon>Lophotrochozoa</taxon>
        <taxon>Annelida</taxon>
        <taxon>Polychaeta</taxon>
        <taxon>Sedentaria</taxon>
        <taxon>Canalipalpata</taxon>
        <taxon>Terebellida</taxon>
        <taxon>Terebelliformia</taxon>
        <taxon>Alvinellidae</taxon>
        <taxon>Paralvinella</taxon>
    </lineage>
</organism>
<evidence type="ECO:0000313" key="2">
    <source>
        <dbReference type="EMBL" id="KAK2165436.1"/>
    </source>
</evidence>
<reference evidence="2" key="1">
    <citation type="journal article" date="2023" name="Mol. Biol. Evol.">
        <title>Third-Generation Sequencing Reveals the Adaptive Role of the Epigenome in Three Deep-Sea Polychaetes.</title>
        <authorList>
            <person name="Perez M."/>
            <person name="Aroh O."/>
            <person name="Sun Y."/>
            <person name="Lan Y."/>
            <person name="Juniper S.K."/>
            <person name="Young C.R."/>
            <person name="Angers B."/>
            <person name="Qian P.Y."/>
        </authorList>
    </citation>
    <scope>NUCLEOTIDE SEQUENCE</scope>
    <source>
        <strain evidence="2">P08H-3</strain>
    </source>
</reference>
<protein>
    <submittedName>
        <fullName evidence="2">Uncharacterized protein</fullName>
    </submittedName>
</protein>
<name>A0AAD9K5V7_9ANNE</name>